<reference evidence="2 3" key="2">
    <citation type="journal article" date="2017" name="Genome Biol.">
        <title>New reference genome sequences of hot pepper reveal the massive evolution of plant disease-resistance genes by retroduplication.</title>
        <authorList>
            <person name="Kim S."/>
            <person name="Park J."/>
            <person name="Yeom S.I."/>
            <person name="Kim Y.M."/>
            <person name="Seo E."/>
            <person name="Kim K.T."/>
            <person name="Kim M.S."/>
            <person name="Lee J.M."/>
            <person name="Cheong K."/>
            <person name="Shin H.S."/>
            <person name="Kim S.B."/>
            <person name="Han K."/>
            <person name="Lee J."/>
            <person name="Park M."/>
            <person name="Lee H.A."/>
            <person name="Lee H.Y."/>
            <person name="Lee Y."/>
            <person name="Oh S."/>
            <person name="Lee J.H."/>
            <person name="Choi E."/>
            <person name="Choi E."/>
            <person name="Lee S.E."/>
            <person name="Jeon J."/>
            <person name="Kim H."/>
            <person name="Choi G."/>
            <person name="Song H."/>
            <person name="Lee J."/>
            <person name="Lee S.C."/>
            <person name="Kwon J.K."/>
            <person name="Lee H.Y."/>
            <person name="Koo N."/>
            <person name="Hong Y."/>
            <person name="Kim R.W."/>
            <person name="Kang W.H."/>
            <person name="Huh J.H."/>
            <person name="Kang B.C."/>
            <person name="Yang T.J."/>
            <person name="Lee Y.H."/>
            <person name="Bennetzen J.L."/>
            <person name="Choi D."/>
        </authorList>
    </citation>
    <scope>NUCLEOTIDE SEQUENCE [LARGE SCALE GENOMIC DNA]</scope>
    <source>
        <strain evidence="3">cv. CM334</strain>
    </source>
</reference>
<comment type="function">
    <text evidence="1">Component of the FACT complex, a general chromatin factor that acts to reorganize nucleosomes. The FACT complex is involved in multiple processes that require DNA as a template such as mRNA elongation, DNA replication and DNA repair. During transcription elongation the FACT complex acts as a histone chaperone that both destabilizes and restores nucleosomal structure. It facilitates the passage of RNA polymerase II and transcription by promoting the dissociation of one histone H2A-H2B dimer from the nucleosome, then subsequently promotes the reestablishment of the nucleosome following the passage of RNA polymerase II.</text>
</comment>
<dbReference type="Proteomes" id="UP000222542">
    <property type="component" value="Unassembled WGS sequence"/>
</dbReference>
<keyword evidence="3" id="KW-1185">Reference proteome</keyword>
<keyword evidence="1" id="KW-0804">Transcription</keyword>
<keyword evidence="1" id="KW-0539">Nucleus</keyword>
<keyword evidence="1" id="KW-0227">DNA damage</keyword>
<protein>
    <recommendedName>
        <fullName evidence="1">FACT complex subunit</fullName>
    </recommendedName>
</protein>
<dbReference type="Gene3D" id="3.90.230.10">
    <property type="entry name" value="Creatinase/methionine aminopeptidase superfamily"/>
    <property type="match status" value="1"/>
</dbReference>
<reference evidence="2 3" key="1">
    <citation type="journal article" date="2014" name="Nat. Genet.">
        <title>Genome sequence of the hot pepper provides insights into the evolution of pungency in Capsicum species.</title>
        <authorList>
            <person name="Kim S."/>
            <person name="Park M."/>
            <person name="Yeom S.I."/>
            <person name="Kim Y.M."/>
            <person name="Lee J.M."/>
            <person name="Lee H.A."/>
            <person name="Seo E."/>
            <person name="Choi J."/>
            <person name="Cheong K."/>
            <person name="Kim K.T."/>
            <person name="Jung K."/>
            <person name="Lee G.W."/>
            <person name="Oh S.K."/>
            <person name="Bae C."/>
            <person name="Kim S.B."/>
            <person name="Lee H.Y."/>
            <person name="Kim S.Y."/>
            <person name="Kim M.S."/>
            <person name="Kang B.C."/>
            <person name="Jo Y.D."/>
            <person name="Yang H.B."/>
            <person name="Jeong H.J."/>
            <person name="Kang W.H."/>
            <person name="Kwon J.K."/>
            <person name="Shin C."/>
            <person name="Lim J.Y."/>
            <person name="Park J.H."/>
            <person name="Huh J.H."/>
            <person name="Kim J.S."/>
            <person name="Kim B.D."/>
            <person name="Cohen O."/>
            <person name="Paran I."/>
            <person name="Suh M.C."/>
            <person name="Lee S.B."/>
            <person name="Kim Y.K."/>
            <person name="Shin Y."/>
            <person name="Noh S.J."/>
            <person name="Park J."/>
            <person name="Seo Y.S."/>
            <person name="Kwon S.Y."/>
            <person name="Kim H.A."/>
            <person name="Park J.M."/>
            <person name="Kim H.J."/>
            <person name="Choi S.B."/>
            <person name="Bosland P.W."/>
            <person name="Reeves G."/>
            <person name="Jo S.H."/>
            <person name="Lee B.W."/>
            <person name="Cho H.T."/>
            <person name="Choi H.S."/>
            <person name="Lee M.S."/>
            <person name="Yu Y."/>
            <person name="Do Choi Y."/>
            <person name="Park B.S."/>
            <person name="van Deynze A."/>
            <person name="Ashrafi H."/>
            <person name="Hill T."/>
            <person name="Kim W.T."/>
            <person name="Pai H.S."/>
            <person name="Ahn H.K."/>
            <person name="Yeam I."/>
            <person name="Giovannoni J.J."/>
            <person name="Rose J.K."/>
            <person name="Sorensen I."/>
            <person name="Lee S.J."/>
            <person name="Kim R.W."/>
            <person name="Choi I.Y."/>
            <person name="Choi B.S."/>
            <person name="Lim J.S."/>
            <person name="Lee Y.H."/>
            <person name="Choi D."/>
        </authorList>
    </citation>
    <scope>NUCLEOTIDE SEQUENCE [LARGE SCALE GENOMIC DNA]</scope>
    <source>
        <strain evidence="3">cv. CM334</strain>
    </source>
</reference>
<dbReference type="STRING" id="4072.A0A2G2YHL8"/>
<dbReference type="GO" id="GO:0006260">
    <property type="term" value="P:DNA replication"/>
    <property type="evidence" value="ECO:0007669"/>
    <property type="project" value="UniProtKB-KW"/>
</dbReference>
<sequence length="76" mass="8547">MNRETDLAVVERDASEFVSNLTKSTGTGIGLELRESELIINVKNYKVEKARMVFNVPDTRFTLVDANAVKSQILFI</sequence>
<keyword evidence="1" id="KW-0234">DNA repair</keyword>
<proteinExistence type="inferred from homology"/>
<keyword evidence="1" id="KW-0805">Transcription regulation</keyword>
<dbReference type="PANTHER" id="PTHR13980:SF24">
    <property type="entry name" value="FACT COMPLEX SUBUNIT"/>
    <property type="match status" value="1"/>
</dbReference>
<dbReference type="EMBL" id="AYRZ02000011">
    <property type="protein sequence ID" value="PHT69252.1"/>
    <property type="molecule type" value="Genomic_DNA"/>
</dbReference>
<name>A0A2G2YHL8_CAPAN</name>
<evidence type="ECO:0000256" key="1">
    <source>
        <dbReference type="RuleBase" id="RU367052"/>
    </source>
</evidence>
<dbReference type="Gramene" id="PHT69252">
    <property type="protein sequence ID" value="PHT69252"/>
    <property type="gene ID" value="T459_28739"/>
</dbReference>
<dbReference type="GO" id="GO:0006281">
    <property type="term" value="P:DNA repair"/>
    <property type="evidence" value="ECO:0007669"/>
    <property type="project" value="UniProtKB-UniRule"/>
</dbReference>
<comment type="subunit">
    <text evidence="1">Component of the FACT complex.</text>
</comment>
<keyword evidence="1" id="KW-0158">Chromosome</keyword>
<accession>A0A2G2YHL8</accession>
<dbReference type="GO" id="GO:0035101">
    <property type="term" value="C:FACT complex"/>
    <property type="evidence" value="ECO:0007669"/>
    <property type="project" value="UniProtKB-UniRule"/>
</dbReference>
<evidence type="ECO:0000313" key="2">
    <source>
        <dbReference type="EMBL" id="PHT69252.1"/>
    </source>
</evidence>
<organism evidence="2 3">
    <name type="scientific">Capsicum annuum</name>
    <name type="common">Capsicum pepper</name>
    <dbReference type="NCBI Taxonomy" id="4072"/>
    <lineage>
        <taxon>Eukaryota</taxon>
        <taxon>Viridiplantae</taxon>
        <taxon>Streptophyta</taxon>
        <taxon>Embryophyta</taxon>
        <taxon>Tracheophyta</taxon>
        <taxon>Spermatophyta</taxon>
        <taxon>Magnoliopsida</taxon>
        <taxon>eudicotyledons</taxon>
        <taxon>Gunneridae</taxon>
        <taxon>Pentapetalae</taxon>
        <taxon>asterids</taxon>
        <taxon>lamiids</taxon>
        <taxon>Solanales</taxon>
        <taxon>Solanaceae</taxon>
        <taxon>Solanoideae</taxon>
        <taxon>Capsiceae</taxon>
        <taxon>Capsicum</taxon>
    </lineage>
</organism>
<dbReference type="PANTHER" id="PTHR13980">
    <property type="entry name" value="CDC68 RELATED"/>
    <property type="match status" value="1"/>
</dbReference>
<dbReference type="InterPro" id="IPR036005">
    <property type="entry name" value="Creatinase/aminopeptidase-like"/>
</dbReference>
<comment type="similarity">
    <text evidence="1">Belongs to the peptidase M24 family. SPT16 subfamily.</text>
</comment>
<keyword evidence="1" id="KW-0235">DNA replication</keyword>
<dbReference type="InterPro" id="IPR040258">
    <property type="entry name" value="Spt16"/>
</dbReference>
<dbReference type="AlphaFoldDB" id="A0A2G2YHL8"/>
<evidence type="ECO:0000313" key="3">
    <source>
        <dbReference type="Proteomes" id="UP000222542"/>
    </source>
</evidence>
<comment type="subcellular location">
    <subcellularLocation>
        <location evidence="1">Nucleus</location>
    </subcellularLocation>
    <subcellularLocation>
        <location evidence="1">Chromosome</location>
    </subcellularLocation>
</comment>
<comment type="caution">
    <text evidence="2">The sequence shown here is derived from an EMBL/GenBank/DDBJ whole genome shotgun (WGS) entry which is preliminary data.</text>
</comment>
<gene>
    <name evidence="2" type="ORF">T459_28739</name>
</gene>